<dbReference type="Proteomes" id="UP000327439">
    <property type="component" value="Chromosome A12"/>
</dbReference>
<gene>
    <name evidence="1" type="ORF">ES319_A12G009700v1</name>
</gene>
<keyword evidence="2" id="KW-1185">Reference proteome</keyword>
<evidence type="ECO:0000313" key="2">
    <source>
        <dbReference type="Proteomes" id="UP000327439"/>
    </source>
</evidence>
<accession>A0A5J5T4H4</accession>
<reference evidence="2" key="1">
    <citation type="journal article" date="2020" name="Nat. Genet.">
        <title>Genomic diversifications of five Gossypium allopolyploid species and their impact on cotton improvement.</title>
        <authorList>
            <person name="Chen Z.J."/>
            <person name="Sreedasyam A."/>
            <person name="Ando A."/>
            <person name="Song Q."/>
            <person name="De Santiago L.M."/>
            <person name="Hulse-Kemp A.M."/>
            <person name="Ding M."/>
            <person name="Ye W."/>
            <person name="Kirkbride R.C."/>
            <person name="Jenkins J."/>
            <person name="Plott C."/>
            <person name="Lovell J."/>
            <person name="Lin Y.M."/>
            <person name="Vaughn R."/>
            <person name="Liu B."/>
            <person name="Simpson S."/>
            <person name="Scheffler B.E."/>
            <person name="Wen L."/>
            <person name="Saski C.A."/>
            <person name="Grover C.E."/>
            <person name="Hu G."/>
            <person name="Conover J.L."/>
            <person name="Carlson J.W."/>
            <person name="Shu S."/>
            <person name="Boston L.B."/>
            <person name="Williams M."/>
            <person name="Peterson D.G."/>
            <person name="McGee K."/>
            <person name="Jones D.C."/>
            <person name="Wendel J.F."/>
            <person name="Stelly D.M."/>
            <person name="Grimwood J."/>
            <person name="Schmutz J."/>
        </authorList>
    </citation>
    <scope>NUCLEOTIDE SEQUENCE [LARGE SCALE GENOMIC DNA]</scope>
    <source>
        <strain evidence="2">cv. 3-79</strain>
    </source>
</reference>
<organism evidence="1 2">
    <name type="scientific">Gossypium barbadense</name>
    <name type="common">Sea Island cotton</name>
    <name type="synonym">Hibiscus barbadensis</name>
    <dbReference type="NCBI Taxonomy" id="3634"/>
    <lineage>
        <taxon>Eukaryota</taxon>
        <taxon>Viridiplantae</taxon>
        <taxon>Streptophyta</taxon>
        <taxon>Embryophyta</taxon>
        <taxon>Tracheophyta</taxon>
        <taxon>Spermatophyta</taxon>
        <taxon>Magnoliopsida</taxon>
        <taxon>eudicotyledons</taxon>
        <taxon>Gunneridae</taxon>
        <taxon>Pentapetalae</taxon>
        <taxon>rosids</taxon>
        <taxon>malvids</taxon>
        <taxon>Malvales</taxon>
        <taxon>Malvaceae</taxon>
        <taxon>Malvoideae</taxon>
        <taxon>Gossypium</taxon>
    </lineage>
</organism>
<protein>
    <submittedName>
        <fullName evidence="1">Uncharacterized protein</fullName>
    </submittedName>
</protein>
<dbReference type="OrthoDB" id="10537358at2759"/>
<sequence>MNCECQVLSQVKHGRAIGLDKVGGVLQSPLKFLILLSGGTCGRCSLSCLAVETMNWTNREIYLHTE</sequence>
<evidence type="ECO:0000313" key="1">
    <source>
        <dbReference type="EMBL" id="KAB2050760.1"/>
    </source>
</evidence>
<dbReference type="AlphaFoldDB" id="A0A5J5T4H4"/>
<dbReference type="EMBL" id="CM018213">
    <property type="protein sequence ID" value="KAB2050760.1"/>
    <property type="molecule type" value="Genomic_DNA"/>
</dbReference>
<name>A0A5J5T4H4_GOSBA</name>
<proteinExistence type="predicted"/>